<comment type="caution">
    <text evidence="1">The sequence shown here is derived from an EMBL/GenBank/DDBJ whole genome shotgun (WGS) entry which is preliminary data.</text>
</comment>
<dbReference type="Gene3D" id="3.40.50.11900">
    <property type="match status" value="1"/>
</dbReference>
<protein>
    <submittedName>
        <fullName evidence="1">2-hydroxyglutaryl-CoA dehydratase</fullName>
    </submittedName>
</protein>
<accession>A0ABT4CLU1</accession>
<reference evidence="1" key="1">
    <citation type="submission" date="2022-12" db="EMBL/GenBank/DDBJ databases">
        <authorList>
            <person name="Wang J."/>
        </authorList>
    </citation>
    <scope>NUCLEOTIDE SEQUENCE</scope>
    <source>
        <strain evidence="1">HY-42-06</strain>
    </source>
</reference>
<dbReference type="PANTHER" id="PTHR32329:SF2">
    <property type="entry name" value="BIFUNCTIONAL PROTEIN [INCLUDES 2-HYDROXYACYL-COA DEHYDRATASE (N-TER) AND ITS ACTIVATOR DOMAIN (C_TERM)"/>
    <property type="match status" value="1"/>
</dbReference>
<organism evidence="1 2">
    <name type="scientific">Clostridium ganghwense</name>
    <dbReference type="NCBI Taxonomy" id="312089"/>
    <lineage>
        <taxon>Bacteria</taxon>
        <taxon>Bacillati</taxon>
        <taxon>Bacillota</taxon>
        <taxon>Clostridia</taxon>
        <taxon>Eubacteriales</taxon>
        <taxon>Clostridiaceae</taxon>
        <taxon>Clostridium</taxon>
    </lineage>
</organism>
<dbReference type="RefSeq" id="WP_268048492.1">
    <property type="nucleotide sequence ID" value="NZ_JAPQES010000001.1"/>
</dbReference>
<proteinExistence type="predicted"/>
<gene>
    <name evidence="1" type="ORF">OXH55_05105</name>
</gene>
<dbReference type="InterPro" id="IPR051805">
    <property type="entry name" value="Dehydratase_Activator_Redct"/>
</dbReference>
<evidence type="ECO:0000313" key="1">
    <source>
        <dbReference type="EMBL" id="MCY6370002.1"/>
    </source>
</evidence>
<dbReference type="EMBL" id="JAPQES010000001">
    <property type="protein sequence ID" value="MCY6370002.1"/>
    <property type="molecule type" value="Genomic_DNA"/>
</dbReference>
<dbReference type="PANTHER" id="PTHR32329">
    <property type="entry name" value="BIFUNCTIONAL PROTEIN [INCLUDES 2-HYDROXYACYL-COA DEHYDRATASE (N-TER) AND ITS ACTIVATOR DOMAIN (C_TERM)-RELATED"/>
    <property type="match status" value="1"/>
</dbReference>
<evidence type="ECO:0000313" key="2">
    <source>
        <dbReference type="Proteomes" id="UP001079657"/>
    </source>
</evidence>
<keyword evidence="2" id="KW-1185">Reference proteome</keyword>
<name>A0ABT4CLU1_9CLOT</name>
<sequence length="366" mass="40832">MKVTFPHMGNICIAAKIFFDGLGIEYIIPPINNKTALELGTACSPEEICLPFKIMMGNYLQSIEAGADTILLVGSCGPCRFGEYCELQMNILKKMGYDVKFIVMDCPNGIGNKELMRRINSLVSGSTKNKGEKTIAALRALKATNLIDKIEEKAHYLAGYEVNKGECKKILNTCKRDVFETNDPVRAIRLLKEYKKKIDSVKIDKSKNPLKVAVIGEIYTVIDPFSNLNIEEKLMDYGVCSKRKLTPSWWVKDAAMKVLNANSVDLRLASKEYLPYYIGGHARECIGEAVMAHRSKLDGAIQIFPMGCMPEIISKAILPSISKDKDFPIMSLVVDEMTGEGGYITRIEAFLDLLERRKGKNVLYGC</sequence>
<dbReference type="Proteomes" id="UP001079657">
    <property type="component" value="Unassembled WGS sequence"/>
</dbReference>